<comment type="caution">
    <text evidence="1">The sequence shown here is derived from an EMBL/GenBank/DDBJ whole genome shotgun (WGS) entry which is preliminary data.</text>
</comment>
<sequence length="63" mass="6730">MVQDGTVSYLIADKQVIAAVVQSDSLRDTAKDFVKQLLKQGITPVLVTGDNIKTAQAVANQLT</sequence>
<dbReference type="InterPro" id="IPR023299">
    <property type="entry name" value="ATPase_P-typ_cyto_dom_N"/>
</dbReference>
<proteinExistence type="predicted"/>
<evidence type="ECO:0000313" key="1">
    <source>
        <dbReference type="EMBL" id="ETJ16333.1"/>
    </source>
</evidence>
<dbReference type="InterPro" id="IPR023214">
    <property type="entry name" value="HAD_sf"/>
</dbReference>
<dbReference type="AlphaFoldDB" id="W1WDW1"/>
<organism evidence="1">
    <name type="scientific">human gut metagenome</name>
    <dbReference type="NCBI Taxonomy" id="408170"/>
    <lineage>
        <taxon>unclassified sequences</taxon>
        <taxon>metagenomes</taxon>
        <taxon>organismal metagenomes</taxon>
    </lineage>
</organism>
<protein>
    <submittedName>
        <fullName evidence="1">Uncharacterized protein</fullName>
    </submittedName>
</protein>
<feature type="non-terminal residue" evidence="1">
    <location>
        <position position="63"/>
    </location>
</feature>
<accession>W1WDW1</accession>
<gene>
    <name evidence="1" type="ORF">Q604_UNBc4C00066G0002</name>
</gene>
<dbReference type="GO" id="GO:0000166">
    <property type="term" value="F:nucleotide binding"/>
    <property type="evidence" value="ECO:0007669"/>
    <property type="project" value="InterPro"/>
</dbReference>
<dbReference type="InterPro" id="IPR036412">
    <property type="entry name" value="HAD-like_sf"/>
</dbReference>
<dbReference type="Pfam" id="PF00702">
    <property type="entry name" value="Hydrolase"/>
    <property type="match status" value="1"/>
</dbReference>
<dbReference type="SUPFAM" id="SSF56784">
    <property type="entry name" value="HAD-like"/>
    <property type="match status" value="1"/>
</dbReference>
<name>W1WDW1_9ZZZZ</name>
<dbReference type="EMBL" id="AZMM01018847">
    <property type="protein sequence ID" value="ETJ16333.1"/>
    <property type="molecule type" value="Genomic_DNA"/>
</dbReference>
<dbReference type="Gene3D" id="3.40.1110.10">
    <property type="entry name" value="Calcium-transporting ATPase, cytoplasmic domain N"/>
    <property type="match status" value="1"/>
</dbReference>
<dbReference type="Gene3D" id="3.40.50.1000">
    <property type="entry name" value="HAD superfamily/HAD-like"/>
    <property type="match status" value="1"/>
</dbReference>
<reference evidence="1" key="1">
    <citation type="submission" date="2013-12" db="EMBL/GenBank/DDBJ databases">
        <title>A Varibaculum cambriense genome reconstructed from a premature infant gut community with otherwise low bacterial novelty that shifts toward anaerobic metabolism during the third week of life.</title>
        <authorList>
            <person name="Brown C.T."/>
            <person name="Sharon I."/>
            <person name="Thomas B.C."/>
            <person name="Castelle C.J."/>
            <person name="Morowitz M.J."/>
            <person name="Banfield J.F."/>
        </authorList>
    </citation>
    <scope>NUCLEOTIDE SEQUENCE</scope>
</reference>